<feature type="transmembrane region" description="Helical" evidence="6">
    <location>
        <begin position="64"/>
        <end position="83"/>
    </location>
</feature>
<evidence type="ECO:0000256" key="6">
    <source>
        <dbReference type="SAM" id="Phobius"/>
    </source>
</evidence>
<evidence type="ECO:0000256" key="5">
    <source>
        <dbReference type="ARBA" id="ARBA00023136"/>
    </source>
</evidence>
<sequence>MSLATEMPRDVAAPKDEHRERLYAKVTWRLMPFLFFCFFAAYLDRVNVGFAKLQMASELGLSEYVYGLGAGIFFIGYALFEVPSNLIMHKVGARLWIARIMITWGIISGLFAFAQTPMHFYILRFLLGLAEAGFAPGVLLYITYWFPSARRSRAMSIFFIAIPISGVLGSPLSGWIMDTFHGSSGWGGWRWLFLLEAIPALIAGIATFWMLPNRPADVDWLSVDDKKIIEADLAEDNREKTAHMSLRQFLADKRLWLLSLLYFCIVMGQYAISFWLPTMVKAAGVTDPLENGLISAIPFLFAVVVILVLARSADLRRERRFHLMLPMAMGAIALALSPLAIGNLPLSVLILSFATAGLLTQTAQFWSIPPAFLGGVWAAAGIGAINAIGNVAGFVSPFVIGWVVDATKSLSAGLYTITAVELIGVALVLLIPARQVNR</sequence>
<dbReference type="CDD" id="cd17319">
    <property type="entry name" value="MFS_ExuT_GudP_like"/>
    <property type="match status" value="1"/>
</dbReference>
<gene>
    <name evidence="8" type="ORF">BV97_04231</name>
</gene>
<evidence type="ECO:0000256" key="3">
    <source>
        <dbReference type="ARBA" id="ARBA00022692"/>
    </source>
</evidence>
<proteinExistence type="predicted"/>
<dbReference type="eggNOG" id="COG2271">
    <property type="taxonomic scope" value="Bacteria"/>
</dbReference>
<dbReference type="InterPro" id="IPR011701">
    <property type="entry name" value="MFS"/>
</dbReference>
<evidence type="ECO:0000313" key="9">
    <source>
        <dbReference type="Proteomes" id="UP000024329"/>
    </source>
</evidence>
<dbReference type="STRING" id="158500.BES08_14730"/>
<feature type="transmembrane region" description="Helical" evidence="6">
    <location>
        <begin position="347"/>
        <end position="368"/>
    </location>
</feature>
<organism evidence="8 9">
    <name type="scientific">Novosphingobium resinovorum</name>
    <dbReference type="NCBI Taxonomy" id="158500"/>
    <lineage>
        <taxon>Bacteria</taxon>
        <taxon>Pseudomonadati</taxon>
        <taxon>Pseudomonadota</taxon>
        <taxon>Alphaproteobacteria</taxon>
        <taxon>Sphingomonadales</taxon>
        <taxon>Sphingomonadaceae</taxon>
        <taxon>Novosphingobium</taxon>
    </lineage>
</organism>
<evidence type="ECO:0000313" key="8">
    <source>
        <dbReference type="EMBL" id="EZP79037.1"/>
    </source>
</evidence>
<dbReference type="PANTHER" id="PTHR43791:SF36">
    <property type="entry name" value="TRANSPORTER, PUTATIVE (AFU_ORTHOLOGUE AFUA_6G08340)-RELATED"/>
    <property type="match status" value="1"/>
</dbReference>
<feature type="transmembrane region" description="Helical" evidence="6">
    <location>
        <begin position="189"/>
        <end position="211"/>
    </location>
</feature>
<feature type="transmembrane region" description="Helical" evidence="6">
    <location>
        <begin position="26"/>
        <end position="44"/>
    </location>
</feature>
<feature type="transmembrane region" description="Helical" evidence="6">
    <location>
        <begin position="154"/>
        <end position="177"/>
    </location>
</feature>
<dbReference type="PANTHER" id="PTHR43791">
    <property type="entry name" value="PERMEASE-RELATED"/>
    <property type="match status" value="1"/>
</dbReference>
<dbReference type="GO" id="GO:0022857">
    <property type="term" value="F:transmembrane transporter activity"/>
    <property type="evidence" value="ECO:0007669"/>
    <property type="project" value="InterPro"/>
</dbReference>
<protein>
    <submittedName>
        <fullName evidence="8">General substrate transporter</fullName>
    </submittedName>
</protein>
<feature type="transmembrane region" description="Helical" evidence="6">
    <location>
        <begin position="255"/>
        <end position="272"/>
    </location>
</feature>
<dbReference type="AlphaFoldDB" id="A0A031JN20"/>
<feature type="transmembrane region" description="Helical" evidence="6">
    <location>
        <begin position="322"/>
        <end position="341"/>
    </location>
</feature>
<comment type="subcellular location">
    <subcellularLocation>
        <location evidence="1">Membrane</location>
        <topology evidence="1">Multi-pass membrane protein</topology>
    </subcellularLocation>
</comment>
<dbReference type="GO" id="GO:0005886">
    <property type="term" value="C:plasma membrane"/>
    <property type="evidence" value="ECO:0007669"/>
    <property type="project" value="TreeGrafter"/>
</dbReference>
<dbReference type="EMBL" id="JFYZ01000029">
    <property type="protein sequence ID" value="EZP79037.1"/>
    <property type="molecule type" value="Genomic_DNA"/>
</dbReference>
<feature type="transmembrane region" description="Helical" evidence="6">
    <location>
        <begin position="412"/>
        <end position="433"/>
    </location>
</feature>
<dbReference type="PROSITE" id="PS50850">
    <property type="entry name" value="MFS"/>
    <property type="match status" value="1"/>
</dbReference>
<dbReference type="Proteomes" id="UP000024329">
    <property type="component" value="Unassembled WGS sequence"/>
</dbReference>
<evidence type="ECO:0000256" key="1">
    <source>
        <dbReference type="ARBA" id="ARBA00004141"/>
    </source>
</evidence>
<feature type="transmembrane region" description="Helical" evidence="6">
    <location>
        <begin position="292"/>
        <end position="310"/>
    </location>
</feature>
<evidence type="ECO:0000256" key="2">
    <source>
        <dbReference type="ARBA" id="ARBA00022448"/>
    </source>
</evidence>
<dbReference type="PATRIC" id="fig|158500.4.peg.4298"/>
<dbReference type="FunFam" id="1.20.1250.20:FF:000018">
    <property type="entry name" value="MFS transporter permease"/>
    <property type="match status" value="1"/>
</dbReference>
<feature type="domain" description="Major facilitator superfamily (MFS) profile" evidence="7">
    <location>
        <begin position="30"/>
        <end position="436"/>
    </location>
</feature>
<dbReference type="Pfam" id="PF07690">
    <property type="entry name" value="MFS_1"/>
    <property type="match status" value="1"/>
</dbReference>
<keyword evidence="5 6" id="KW-0472">Membrane</keyword>
<dbReference type="InterPro" id="IPR020846">
    <property type="entry name" value="MFS_dom"/>
</dbReference>
<comment type="caution">
    <text evidence="8">The sequence shown here is derived from an EMBL/GenBank/DDBJ whole genome shotgun (WGS) entry which is preliminary data.</text>
</comment>
<evidence type="ECO:0000256" key="4">
    <source>
        <dbReference type="ARBA" id="ARBA00022989"/>
    </source>
</evidence>
<feature type="transmembrane region" description="Helical" evidence="6">
    <location>
        <begin position="95"/>
        <end position="114"/>
    </location>
</feature>
<dbReference type="Gene3D" id="1.20.1250.20">
    <property type="entry name" value="MFS general substrate transporter like domains"/>
    <property type="match status" value="2"/>
</dbReference>
<accession>A0A031JN20</accession>
<dbReference type="SUPFAM" id="SSF103473">
    <property type="entry name" value="MFS general substrate transporter"/>
    <property type="match status" value="1"/>
</dbReference>
<evidence type="ECO:0000259" key="7">
    <source>
        <dbReference type="PROSITE" id="PS50850"/>
    </source>
</evidence>
<reference evidence="8 9" key="1">
    <citation type="submission" date="2014-03" db="EMBL/GenBank/DDBJ databases">
        <title>Whole genome sequence of Novosphingobium resinovorum KF1.</title>
        <authorList>
            <person name="Gan H.M."/>
            <person name="Gan H.Y."/>
            <person name="Chew T.H."/>
            <person name="Savka M.A."/>
        </authorList>
    </citation>
    <scope>NUCLEOTIDE SEQUENCE [LARGE SCALE GENOMIC DNA]</scope>
    <source>
        <strain evidence="8 9">KF1</strain>
    </source>
</reference>
<feature type="transmembrane region" description="Helical" evidence="6">
    <location>
        <begin position="375"/>
        <end position="400"/>
    </location>
</feature>
<keyword evidence="3 6" id="KW-0812">Transmembrane</keyword>
<keyword evidence="4 6" id="KW-1133">Transmembrane helix</keyword>
<keyword evidence="2" id="KW-0813">Transport</keyword>
<dbReference type="RefSeq" id="WP_236727427.1">
    <property type="nucleotide sequence ID" value="NZ_JFYZ01000029.1"/>
</dbReference>
<dbReference type="InterPro" id="IPR036259">
    <property type="entry name" value="MFS_trans_sf"/>
</dbReference>
<feature type="transmembrane region" description="Helical" evidence="6">
    <location>
        <begin position="120"/>
        <end position="142"/>
    </location>
</feature>
<name>A0A031JN20_9SPHN</name>